<name>A0ABV1A2U8_9TELE</name>
<feature type="region of interest" description="Disordered" evidence="1">
    <location>
        <begin position="10"/>
        <end position="31"/>
    </location>
</feature>
<gene>
    <name evidence="2" type="ORF">AMECASPLE_030527</name>
</gene>
<evidence type="ECO:0000256" key="1">
    <source>
        <dbReference type="SAM" id="MobiDB-lite"/>
    </source>
</evidence>
<evidence type="ECO:0000313" key="3">
    <source>
        <dbReference type="Proteomes" id="UP001469553"/>
    </source>
</evidence>
<feature type="compositionally biased region" description="Polar residues" evidence="1">
    <location>
        <begin position="10"/>
        <end position="24"/>
    </location>
</feature>
<dbReference type="EMBL" id="JAHRIP010078888">
    <property type="protein sequence ID" value="MEQ2312392.1"/>
    <property type="molecule type" value="Genomic_DNA"/>
</dbReference>
<accession>A0ABV1A2U8</accession>
<reference evidence="2 3" key="1">
    <citation type="submission" date="2021-06" db="EMBL/GenBank/DDBJ databases">
        <authorList>
            <person name="Palmer J.M."/>
        </authorList>
    </citation>
    <scope>NUCLEOTIDE SEQUENCE [LARGE SCALE GENOMIC DNA]</scope>
    <source>
        <strain evidence="2 3">AS_MEX2019</strain>
        <tissue evidence="2">Muscle</tissue>
    </source>
</reference>
<dbReference type="Proteomes" id="UP001469553">
    <property type="component" value="Unassembled WGS sequence"/>
</dbReference>
<evidence type="ECO:0000313" key="2">
    <source>
        <dbReference type="EMBL" id="MEQ2312392.1"/>
    </source>
</evidence>
<comment type="caution">
    <text evidence="2">The sequence shown here is derived from an EMBL/GenBank/DDBJ whole genome shotgun (WGS) entry which is preliminary data.</text>
</comment>
<organism evidence="2 3">
    <name type="scientific">Ameca splendens</name>
    <dbReference type="NCBI Taxonomy" id="208324"/>
    <lineage>
        <taxon>Eukaryota</taxon>
        <taxon>Metazoa</taxon>
        <taxon>Chordata</taxon>
        <taxon>Craniata</taxon>
        <taxon>Vertebrata</taxon>
        <taxon>Euteleostomi</taxon>
        <taxon>Actinopterygii</taxon>
        <taxon>Neopterygii</taxon>
        <taxon>Teleostei</taxon>
        <taxon>Neoteleostei</taxon>
        <taxon>Acanthomorphata</taxon>
        <taxon>Ovalentaria</taxon>
        <taxon>Atherinomorphae</taxon>
        <taxon>Cyprinodontiformes</taxon>
        <taxon>Goodeidae</taxon>
        <taxon>Ameca</taxon>
    </lineage>
</organism>
<protein>
    <submittedName>
        <fullName evidence="2">Uncharacterized protein</fullName>
    </submittedName>
</protein>
<proteinExistence type="predicted"/>
<sequence>MPSPQLLQLAANQRKSSRCPNTFSPERGPQRQHPILYVHKHRLLPCPTLSYAAISGHPGGSTITVCSGSVVDPLDGLLLVAANQMHVVEMFVPMGEFLRCDGVG</sequence>
<keyword evidence="3" id="KW-1185">Reference proteome</keyword>